<evidence type="ECO:0008006" key="4">
    <source>
        <dbReference type="Google" id="ProtNLM"/>
    </source>
</evidence>
<dbReference type="Proteomes" id="UP001434883">
    <property type="component" value="Unassembled WGS sequence"/>
</dbReference>
<keyword evidence="1" id="KW-0812">Transmembrane</keyword>
<keyword evidence="1" id="KW-1133">Transmembrane helix</keyword>
<gene>
    <name evidence="2" type="ORF">XENOCAPTIV_003095</name>
</gene>
<name>A0ABV0QZ26_9TELE</name>
<feature type="transmembrane region" description="Helical" evidence="1">
    <location>
        <begin position="20"/>
        <end position="38"/>
    </location>
</feature>
<reference evidence="2 3" key="1">
    <citation type="submission" date="2021-06" db="EMBL/GenBank/DDBJ databases">
        <authorList>
            <person name="Palmer J.M."/>
        </authorList>
    </citation>
    <scope>NUCLEOTIDE SEQUENCE [LARGE SCALE GENOMIC DNA]</scope>
    <source>
        <strain evidence="2 3">XC_2019</strain>
        <tissue evidence="2">Muscle</tissue>
    </source>
</reference>
<organism evidence="2 3">
    <name type="scientific">Xenoophorus captivus</name>
    <dbReference type="NCBI Taxonomy" id="1517983"/>
    <lineage>
        <taxon>Eukaryota</taxon>
        <taxon>Metazoa</taxon>
        <taxon>Chordata</taxon>
        <taxon>Craniata</taxon>
        <taxon>Vertebrata</taxon>
        <taxon>Euteleostomi</taxon>
        <taxon>Actinopterygii</taxon>
        <taxon>Neopterygii</taxon>
        <taxon>Teleostei</taxon>
        <taxon>Neoteleostei</taxon>
        <taxon>Acanthomorphata</taxon>
        <taxon>Ovalentaria</taxon>
        <taxon>Atherinomorphae</taxon>
        <taxon>Cyprinodontiformes</taxon>
        <taxon>Goodeidae</taxon>
        <taxon>Xenoophorus</taxon>
    </lineage>
</organism>
<sequence length="104" mass="11266">MSSSLLQIPAGAFGLIGPKLVLPLLCLFSIIVSGRKCFVRTKENQKKYILCDSRIALGKSATLPDSVATLSSSEDRVLLIRFSVRLARHSYTCSSCAAMEWDGG</sequence>
<proteinExistence type="predicted"/>
<keyword evidence="1" id="KW-0472">Membrane</keyword>
<evidence type="ECO:0000313" key="2">
    <source>
        <dbReference type="EMBL" id="MEQ2200787.1"/>
    </source>
</evidence>
<accession>A0ABV0QZ26</accession>
<evidence type="ECO:0000313" key="3">
    <source>
        <dbReference type="Proteomes" id="UP001434883"/>
    </source>
</evidence>
<keyword evidence="3" id="KW-1185">Reference proteome</keyword>
<protein>
    <recommendedName>
        <fullName evidence="4">Secreted protein</fullName>
    </recommendedName>
</protein>
<evidence type="ECO:0000256" key="1">
    <source>
        <dbReference type="SAM" id="Phobius"/>
    </source>
</evidence>
<dbReference type="EMBL" id="JAHRIN010026527">
    <property type="protein sequence ID" value="MEQ2200787.1"/>
    <property type="molecule type" value="Genomic_DNA"/>
</dbReference>
<comment type="caution">
    <text evidence="2">The sequence shown here is derived from an EMBL/GenBank/DDBJ whole genome shotgun (WGS) entry which is preliminary data.</text>
</comment>